<evidence type="ECO:0000256" key="4">
    <source>
        <dbReference type="ARBA" id="ARBA00022989"/>
    </source>
</evidence>
<comment type="subcellular location">
    <subcellularLocation>
        <location evidence="1">Cell membrane</location>
        <topology evidence="1">Multi-pass membrane protein</topology>
    </subcellularLocation>
</comment>
<dbReference type="Pfam" id="PF02361">
    <property type="entry name" value="CbiQ"/>
    <property type="match status" value="1"/>
</dbReference>
<feature type="transmembrane region" description="Helical" evidence="6">
    <location>
        <begin position="240"/>
        <end position="257"/>
    </location>
</feature>
<feature type="transmembrane region" description="Helical" evidence="6">
    <location>
        <begin position="28"/>
        <end position="61"/>
    </location>
</feature>
<proteinExistence type="predicted"/>
<evidence type="ECO:0000256" key="1">
    <source>
        <dbReference type="ARBA" id="ARBA00004651"/>
    </source>
</evidence>
<keyword evidence="5 6" id="KW-0472">Membrane</keyword>
<feature type="transmembrane region" description="Helical" evidence="6">
    <location>
        <begin position="118"/>
        <end position="138"/>
    </location>
</feature>
<keyword evidence="3 6" id="KW-0812">Transmembrane</keyword>
<dbReference type="NCBIfam" id="TIGR02454">
    <property type="entry name" value="ECF_T_CbiQ"/>
    <property type="match status" value="1"/>
</dbReference>
<evidence type="ECO:0000256" key="2">
    <source>
        <dbReference type="ARBA" id="ARBA00022475"/>
    </source>
</evidence>
<gene>
    <name evidence="7" type="ORF">BROFUL_02823</name>
</gene>
<dbReference type="GO" id="GO:0043190">
    <property type="term" value="C:ATP-binding cassette (ABC) transporter complex"/>
    <property type="evidence" value="ECO:0007669"/>
    <property type="project" value="InterPro"/>
</dbReference>
<organism evidence="7 8">
    <name type="scientific">Candidatus Brocadia fulgida</name>
    <dbReference type="NCBI Taxonomy" id="380242"/>
    <lineage>
        <taxon>Bacteria</taxon>
        <taxon>Pseudomonadati</taxon>
        <taxon>Planctomycetota</taxon>
        <taxon>Candidatus Brocadiia</taxon>
        <taxon>Candidatus Brocadiales</taxon>
        <taxon>Candidatus Brocadiaceae</taxon>
        <taxon>Candidatus Brocadia</taxon>
    </lineage>
</organism>
<comment type="caution">
    <text evidence="7">The sequence shown here is derived from an EMBL/GenBank/DDBJ whole genome shotgun (WGS) entry which is preliminary data.</text>
</comment>
<sequence length="262" mass="30077">MGFLHHTFSDLYARRDNWLTRVDVRIKMLYVVSLLFINIWAKNVTVPLCFFVASFLLLFSIKIPLMAIIRNMALPMMLAMLILLVKGLHEGERVWFSLSIPGYNLVFKEEGVRNGLHVCSKVLGGVSLLMLFSFTTTISRLCSGMTWFRLPHTVIEILAFMYRYIFLLLDEVSAMWTAQKSRLGHASWKKTIRSLGILGGLLIIRAFDRAERTHEAMYARGYEGGGILTMPLSPWRKKEYASFTGMVLIIPILIYVGNRCIW</sequence>
<evidence type="ECO:0000256" key="3">
    <source>
        <dbReference type="ARBA" id="ARBA00022692"/>
    </source>
</evidence>
<feature type="transmembrane region" description="Helical" evidence="6">
    <location>
        <begin position="67"/>
        <end position="85"/>
    </location>
</feature>
<dbReference type="InterPro" id="IPR051611">
    <property type="entry name" value="ECF_transporter_component"/>
</dbReference>
<name>A0A0M2UVH1_9BACT</name>
<feature type="transmembrane region" description="Helical" evidence="6">
    <location>
        <begin position="150"/>
        <end position="169"/>
    </location>
</feature>
<evidence type="ECO:0000256" key="6">
    <source>
        <dbReference type="SAM" id="Phobius"/>
    </source>
</evidence>
<dbReference type="InterPro" id="IPR012809">
    <property type="entry name" value="ECF_CbiQ"/>
</dbReference>
<dbReference type="PANTHER" id="PTHR34857:SF2">
    <property type="entry name" value="SLL0384 PROTEIN"/>
    <property type="match status" value="1"/>
</dbReference>
<dbReference type="GO" id="GO:0006824">
    <property type="term" value="P:cobalt ion transport"/>
    <property type="evidence" value="ECO:0007669"/>
    <property type="project" value="InterPro"/>
</dbReference>
<dbReference type="CDD" id="cd16914">
    <property type="entry name" value="EcfT"/>
    <property type="match status" value="1"/>
</dbReference>
<dbReference type="InterPro" id="IPR003339">
    <property type="entry name" value="ABC/ECF_trnsptr_transmembrane"/>
</dbReference>
<evidence type="ECO:0000313" key="8">
    <source>
        <dbReference type="Proteomes" id="UP000034954"/>
    </source>
</evidence>
<evidence type="ECO:0000313" key="7">
    <source>
        <dbReference type="EMBL" id="KKO18499.1"/>
    </source>
</evidence>
<keyword evidence="2" id="KW-1003">Cell membrane</keyword>
<protein>
    <submittedName>
        <fullName evidence="7">Cobalt ABC transporter permease component</fullName>
    </submittedName>
</protein>
<dbReference type="EMBL" id="LAQJ01000265">
    <property type="protein sequence ID" value="KKO18499.1"/>
    <property type="molecule type" value="Genomic_DNA"/>
</dbReference>
<keyword evidence="4 6" id="KW-1133">Transmembrane helix</keyword>
<accession>A0A0M2UVH1</accession>
<dbReference type="AlphaFoldDB" id="A0A0M2UVH1"/>
<evidence type="ECO:0000256" key="5">
    <source>
        <dbReference type="ARBA" id="ARBA00023136"/>
    </source>
</evidence>
<dbReference type="Proteomes" id="UP000034954">
    <property type="component" value="Unassembled WGS sequence"/>
</dbReference>
<dbReference type="PANTHER" id="PTHR34857">
    <property type="entry name" value="SLL0384 PROTEIN"/>
    <property type="match status" value="1"/>
</dbReference>
<keyword evidence="8" id="KW-1185">Reference proteome</keyword>
<reference evidence="7 8" key="1">
    <citation type="journal article" date="2013" name="BMC Microbiol.">
        <title>Identification of the type II cytochrome c maturation pathway in anammox bacteria by comparative genomics.</title>
        <authorList>
            <person name="Ferousi C."/>
            <person name="Speth D.R."/>
            <person name="Reimann J."/>
            <person name="Op den Camp H.J."/>
            <person name="Allen J.W."/>
            <person name="Keltjens J.T."/>
            <person name="Jetten M.S."/>
        </authorList>
    </citation>
    <scope>NUCLEOTIDE SEQUENCE [LARGE SCALE GENOMIC DNA]</scope>
    <source>
        <strain evidence="7">RU1</strain>
    </source>
</reference>